<reference evidence="1" key="1">
    <citation type="submission" date="2021-06" db="EMBL/GenBank/DDBJ databases">
        <authorList>
            <person name="Kallberg Y."/>
            <person name="Tangrot J."/>
            <person name="Rosling A."/>
        </authorList>
    </citation>
    <scope>NUCLEOTIDE SEQUENCE</scope>
    <source>
        <strain evidence="1">AU212A</strain>
    </source>
</reference>
<feature type="non-terminal residue" evidence="1">
    <location>
        <position position="1"/>
    </location>
</feature>
<evidence type="ECO:0000313" key="1">
    <source>
        <dbReference type="EMBL" id="CAG8698324.1"/>
    </source>
</evidence>
<sequence length="241" mass="27953">SLQIYSGSIGAYLNTNEPPHWFHRSLIPASEWLKQNNYLIKQYHFNLITTPPTPVSMFPIPLPLARQSLQTNSFSNLHHSRLPDDTPRPPDLIVPNIQFPQEIHDQDSHHTRLIAASTPNSDGSNLPLLFNNPDLEALIFSDLFSNGKGHFENMKKRSNLQPSIDSYGKYIKLRMLCPDPRFRLHWYWPHWSYLTLEKKTSYNNHSIINESKTTMIPSYLSTAAPFFKKKQHQVNTMIQAY</sequence>
<accession>A0ACA9PEF8</accession>
<dbReference type="EMBL" id="CAJVPM010038491">
    <property type="protein sequence ID" value="CAG8698324.1"/>
    <property type="molecule type" value="Genomic_DNA"/>
</dbReference>
<protein>
    <submittedName>
        <fullName evidence="1">865_t:CDS:1</fullName>
    </submittedName>
</protein>
<comment type="caution">
    <text evidence="1">The sequence shown here is derived from an EMBL/GenBank/DDBJ whole genome shotgun (WGS) entry which is preliminary data.</text>
</comment>
<dbReference type="Proteomes" id="UP000789860">
    <property type="component" value="Unassembled WGS sequence"/>
</dbReference>
<evidence type="ECO:0000313" key="2">
    <source>
        <dbReference type="Proteomes" id="UP000789860"/>
    </source>
</evidence>
<name>A0ACA9PEF8_9GLOM</name>
<proteinExistence type="predicted"/>
<keyword evidence="2" id="KW-1185">Reference proteome</keyword>
<organism evidence="1 2">
    <name type="scientific">Scutellospora calospora</name>
    <dbReference type="NCBI Taxonomy" id="85575"/>
    <lineage>
        <taxon>Eukaryota</taxon>
        <taxon>Fungi</taxon>
        <taxon>Fungi incertae sedis</taxon>
        <taxon>Mucoromycota</taxon>
        <taxon>Glomeromycotina</taxon>
        <taxon>Glomeromycetes</taxon>
        <taxon>Diversisporales</taxon>
        <taxon>Gigasporaceae</taxon>
        <taxon>Scutellospora</taxon>
    </lineage>
</organism>
<feature type="non-terminal residue" evidence="1">
    <location>
        <position position="241"/>
    </location>
</feature>
<gene>
    <name evidence="1" type="ORF">SCALOS_LOCUS10398</name>
</gene>